<proteinExistence type="predicted"/>
<reference evidence="1" key="2">
    <citation type="journal article" date="2015" name="Fish Shellfish Immunol.">
        <title>Early steps in the European eel (Anguilla anguilla)-Vibrio vulnificus interaction in the gills: Role of the RtxA13 toxin.</title>
        <authorList>
            <person name="Callol A."/>
            <person name="Pajuelo D."/>
            <person name="Ebbesson L."/>
            <person name="Teles M."/>
            <person name="MacKenzie S."/>
            <person name="Amaro C."/>
        </authorList>
    </citation>
    <scope>NUCLEOTIDE SEQUENCE</scope>
</reference>
<evidence type="ECO:0000313" key="1">
    <source>
        <dbReference type="EMBL" id="JAH16828.1"/>
    </source>
</evidence>
<organism evidence="1">
    <name type="scientific">Anguilla anguilla</name>
    <name type="common">European freshwater eel</name>
    <name type="synonym">Muraena anguilla</name>
    <dbReference type="NCBI Taxonomy" id="7936"/>
    <lineage>
        <taxon>Eukaryota</taxon>
        <taxon>Metazoa</taxon>
        <taxon>Chordata</taxon>
        <taxon>Craniata</taxon>
        <taxon>Vertebrata</taxon>
        <taxon>Euteleostomi</taxon>
        <taxon>Actinopterygii</taxon>
        <taxon>Neopterygii</taxon>
        <taxon>Teleostei</taxon>
        <taxon>Anguilliformes</taxon>
        <taxon>Anguillidae</taxon>
        <taxon>Anguilla</taxon>
    </lineage>
</organism>
<dbReference type="AlphaFoldDB" id="A0A0E9QL63"/>
<name>A0A0E9QL63_ANGAN</name>
<sequence length="30" mass="3412">MQAIGKSDVRSNGNFGHFNTTFHTKIYLNI</sequence>
<protein>
    <submittedName>
        <fullName evidence="1">Uncharacterized protein</fullName>
    </submittedName>
</protein>
<reference evidence="1" key="1">
    <citation type="submission" date="2014-11" db="EMBL/GenBank/DDBJ databases">
        <authorList>
            <person name="Amaro Gonzalez C."/>
        </authorList>
    </citation>
    <scope>NUCLEOTIDE SEQUENCE</scope>
</reference>
<accession>A0A0E9QL63</accession>
<dbReference type="EMBL" id="GBXM01091749">
    <property type="protein sequence ID" value="JAH16828.1"/>
    <property type="molecule type" value="Transcribed_RNA"/>
</dbReference>